<comment type="caution">
    <text evidence="1">The sequence shown here is derived from an EMBL/GenBank/DDBJ whole genome shotgun (WGS) entry which is preliminary data.</text>
</comment>
<keyword evidence="2" id="KW-1185">Reference proteome</keyword>
<evidence type="ECO:0000313" key="1">
    <source>
        <dbReference type="EMBL" id="KAL0127825.1"/>
    </source>
</evidence>
<reference evidence="1 2" key="1">
    <citation type="submission" date="2023-03" db="EMBL/GenBank/DDBJ databases">
        <title>High recombination rates correlate with genetic variation in Cardiocondyla obscurior ants.</title>
        <authorList>
            <person name="Errbii M."/>
        </authorList>
    </citation>
    <scope>NUCLEOTIDE SEQUENCE [LARGE SCALE GENOMIC DNA]</scope>
    <source>
        <strain evidence="1">Alpha-2009</strain>
        <tissue evidence="1">Whole body</tissue>
    </source>
</reference>
<gene>
    <name evidence="1" type="ORF">PUN28_003218</name>
</gene>
<proteinExistence type="predicted"/>
<protein>
    <submittedName>
        <fullName evidence="1">Uncharacterized protein</fullName>
    </submittedName>
</protein>
<dbReference type="EMBL" id="JADYXP020000003">
    <property type="protein sequence ID" value="KAL0127825.1"/>
    <property type="molecule type" value="Genomic_DNA"/>
</dbReference>
<organism evidence="1 2">
    <name type="scientific">Cardiocondyla obscurior</name>
    <dbReference type="NCBI Taxonomy" id="286306"/>
    <lineage>
        <taxon>Eukaryota</taxon>
        <taxon>Metazoa</taxon>
        <taxon>Ecdysozoa</taxon>
        <taxon>Arthropoda</taxon>
        <taxon>Hexapoda</taxon>
        <taxon>Insecta</taxon>
        <taxon>Pterygota</taxon>
        <taxon>Neoptera</taxon>
        <taxon>Endopterygota</taxon>
        <taxon>Hymenoptera</taxon>
        <taxon>Apocrita</taxon>
        <taxon>Aculeata</taxon>
        <taxon>Formicoidea</taxon>
        <taxon>Formicidae</taxon>
        <taxon>Myrmicinae</taxon>
        <taxon>Cardiocondyla</taxon>
    </lineage>
</organism>
<dbReference type="AlphaFoldDB" id="A0AAW2GJZ3"/>
<sequence length="125" mass="14191">MDDNNCLKRLLQTLIKLGFPKGRSNLRAVCRRPLNVSWTFAWPGIRGCLADQRRRDSQQFAHAAEAIPFDMIVINVSYCVVSANIYEIFAMHDICIIESSVKLTLLCFVDKLENSCSGMPLRIVQ</sequence>
<name>A0AAW2GJZ3_9HYME</name>
<dbReference type="Proteomes" id="UP001430953">
    <property type="component" value="Unassembled WGS sequence"/>
</dbReference>
<accession>A0AAW2GJZ3</accession>
<evidence type="ECO:0000313" key="2">
    <source>
        <dbReference type="Proteomes" id="UP001430953"/>
    </source>
</evidence>